<evidence type="ECO:0000256" key="4">
    <source>
        <dbReference type="ARBA" id="ARBA00022679"/>
    </source>
</evidence>
<dbReference type="Gene3D" id="3.40.50.2020">
    <property type="match status" value="2"/>
</dbReference>
<dbReference type="InterPro" id="IPR005946">
    <property type="entry name" value="Rib-P_diPkinase"/>
</dbReference>
<dbReference type="SMART" id="SM01400">
    <property type="entry name" value="Pribosyltran_N"/>
    <property type="match status" value="1"/>
</dbReference>
<dbReference type="GO" id="GO:0009156">
    <property type="term" value="P:ribonucleoside monophosphate biosynthetic process"/>
    <property type="evidence" value="ECO:0007669"/>
    <property type="project" value="InterPro"/>
</dbReference>
<evidence type="ECO:0000256" key="6">
    <source>
        <dbReference type="ARBA" id="ARBA00022727"/>
    </source>
</evidence>
<dbReference type="Pfam" id="PF13793">
    <property type="entry name" value="Pribosyltran_N"/>
    <property type="match status" value="1"/>
</dbReference>
<evidence type="ECO:0000256" key="3">
    <source>
        <dbReference type="ARBA" id="ARBA00013247"/>
    </source>
</evidence>
<dbReference type="GO" id="GO:0004749">
    <property type="term" value="F:ribose phosphate diphosphokinase activity"/>
    <property type="evidence" value="ECO:0007669"/>
    <property type="project" value="UniProtKB-EC"/>
</dbReference>
<dbReference type="InterPro" id="IPR029099">
    <property type="entry name" value="Pribosyltran_N"/>
</dbReference>
<dbReference type="GO" id="GO:0006015">
    <property type="term" value="P:5-phosphoribose 1-diphosphate biosynthetic process"/>
    <property type="evidence" value="ECO:0007669"/>
    <property type="project" value="TreeGrafter"/>
</dbReference>
<dbReference type="PROSITE" id="PS00114">
    <property type="entry name" value="PRPP_SYNTHASE"/>
    <property type="match status" value="1"/>
</dbReference>
<keyword evidence="8" id="KW-0418">Kinase</keyword>
<dbReference type="EMBL" id="UINC01001512">
    <property type="protein sequence ID" value="SUZ82549.1"/>
    <property type="molecule type" value="Genomic_DNA"/>
</dbReference>
<dbReference type="NCBIfam" id="TIGR01251">
    <property type="entry name" value="ribP_PPkin"/>
    <property type="match status" value="1"/>
</dbReference>
<dbReference type="GO" id="GO:0006164">
    <property type="term" value="P:purine nucleotide biosynthetic process"/>
    <property type="evidence" value="ECO:0007669"/>
    <property type="project" value="TreeGrafter"/>
</dbReference>
<dbReference type="InterPro" id="IPR000836">
    <property type="entry name" value="PRTase_dom"/>
</dbReference>
<reference evidence="13" key="1">
    <citation type="submission" date="2018-05" db="EMBL/GenBank/DDBJ databases">
        <authorList>
            <person name="Lanie J.A."/>
            <person name="Ng W.-L."/>
            <person name="Kazmierczak K.M."/>
            <person name="Andrzejewski T.M."/>
            <person name="Davidsen T.M."/>
            <person name="Wayne K.J."/>
            <person name="Tettelin H."/>
            <person name="Glass J.I."/>
            <person name="Rusch D."/>
            <person name="Podicherti R."/>
            <person name="Tsui H.-C.T."/>
            <person name="Winkler M.E."/>
        </authorList>
    </citation>
    <scope>NUCLEOTIDE SEQUENCE</scope>
</reference>
<organism evidence="13">
    <name type="scientific">marine metagenome</name>
    <dbReference type="NCBI Taxonomy" id="408172"/>
    <lineage>
        <taxon>unclassified sequences</taxon>
        <taxon>metagenomes</taxon>
        <taxon>ecological metagenomes</taxon>
    </lineage>
</organism>
<evidence type="ECO:0000256" key="10">
    <source>
        <dbReference type="ARBA" id="ARBA00022842"/>
    </source>
</evidence>
<keyword evidence="4" id="KW-0808">Transferase</keyword>
<evidence type="ECO:0000256" key="5">
    <source>
        <dbReference type="ARBA" id="ARBA00022723"/>
    </source>
</evidence>
<dbReference type="NCBIfam" id="NF002320">
    <property type="entry name" value="PRK01259.1"/>
    <property type="match status" value="1"/>
</dbReference>
<dbReference type="GO" id="GO:0000287">
    <property type="term" value="F:magnesium ion binding"/>
    <property type="evidence" value="ECO:0007669"/>
    <property type="project" value="InterPro"/>
</dbReference>
<dbReference type="SUPFAM" id="SSF53271">
    <property type="entry name" value="PRTase-like"/>
    <property type="match status" value="1"/>
</dbReference>
<feature type="domain" description="Ribose-phosphate pyrophosphokinase N-terminal" evidence="12">
    <location>
        <begin position="10"/>
        <end position="125"/>
    </location>
</feature>
<proteinExistence type="inferred from homology"/>
<keyword evidence="6" id="KW-0545">Nucleotide biosynthesis</keyword>
<dbReference type="AlphaFoldDB" id="A0A381QVF0"/>
<keyword evidence="9" id="KW-0067">ATP-binding</keyword>
<gene>
    <name evidence="13" type="ORF">METZ01_LOCUS35403</name>
</gene>
<protein>
    <recommendedName>
        <fullName evidence="3">ribose-phosphate diphosphokinase</fullName>
        <ecNumber evidence="3">2.7.6.1</ecNumber>
    </recommendedName>
</protein>
<dbReference type="FunFam" id="3.40.50.2020:FF:000001">
    <property type="entry name" value="Ribose-phosphate pyrophosphokinase"/>
    <property type="match status" value="1"/>
</dbReference>
<evidence type="ECO:0000256" key="11">
    <source>
        <dbReference type="ARBA" id="ARBA00049535"/>
    </source>
</evidence>
<dbReference type="GO" id="GO:0002189">
    <property type="term" value="C:ribose phosphate diphosphokinase complex"/>
    <property type="evidence" value="ECO:0007669"/>
    <property type="project" value="TreeGrafter"/>
</dbReference>
<comment type="cofactor">
    <cofactor evidence="1">
        <name>Mg(2+)</name>
        <dbReference type="ChEBI" id="CHEBI:18420"/>
    </cofactor>
</comment>
<evidence type="ECO:0000256" key="2">
    <source>
        <dbReference type="ARBA" id="ARBA00004996"/>
    </source>
</evidence>
<keyword evidence="5" id="KW-0479">Metal-binding</keyword>
<dbReference type="GO" id="GO:0016301">
    <property type="term" value="F:kinase activity"/>
    <property type="evidence" value="ECO:0007669"/>
    <property type="project" value="UniProtKB-KW"/>
</dbReference>
<dbReference type="Pfam" id="PF14572">
    <property type="entry name" value="Pribosyl_synth"/>
    <property type="match status" value="1"/>
</dbReference>
<comment type="pathway">
    <text evidence="2">Metabolic intermediate biosynthesis; 5-phospho-alpha-D-ribose 1-diphosphate biosynthesis; 5-phospho-alpha-D-ribose 1-diphosphate from D-ribose 5-phosphate (route I): step 1/1.</text>
</comment>
<comment type="catalytic activity">
    <reaction evidence="11">
        <text>D-ribose 5-phosphate + ATP = 5-phospho-alpha-D-ribose 1-diphosphate + AMP + H(+)</text>
        <dbReference type="Rhea" id="RHEA:15609"/>
        <dbReference type="ChEBI" id="CHEBI:15378"/>
        <dbReference type="ChEBI" id="CHEBI:30616"/>
        <dbReference type="ChEBI" id="CHEBI:58017"/>
        <dbReference type="ChEBI" id="CHEBI:78346"/>
        <dbReference type="ChEBI" id="CHEBI:456215"/>
        <dbReference type="EC" id="2.7.6.1"/>
    </reaction>
</comment>
<dbReference type="InterPro" id="IPR029057">
    <property type="entry name" value="PRTase-like"/>
</dbReference>
<keyword evidence="10" id="KW-0460">Magnesium</keyword>
<dbReference type="InterPro" id="IPR037515">
    <property type="entry name" value="Rib-P_diPkinase_bac"/>
</dbReference>
<evidence type="ECO:0000259" key="12">
    <source>
        <dbReference type="Pfam" id="PF13793"/>
    </source>
</evidence>
<keyword evidence="7" id="KW-0547">Nucleotide-binding</keyword>
<evidence type="ECO:0000256" key="8">
    <source>
        <dbReference type="ARBA" id="ARBA00022777"/>
    </source>
</evidence>
<name>A0A381QVF0_9ZZZZ</name>
<dbReference type="GO" id="GO:0005524">
    <property type="term" value="F:ATP binding"/>
    <property type="evidence" value="ECO:0007669"/>
    <property type="project" value="UniProtKB-KW"/>
</dbReference>
<dbReference type="GO" id="GO:0005737">
    <property type="term" value="C:cytoplasm"/>
    <property type="evidence" value="ECO:0007669"/>
    <property type="project" value="TreeGrafter"/>
</dbReference>
<evidence type="ECO:0000256" key="7">
    <source>
        <dbReference type="ARBA" id="ARBA00022741"/>
    </source>
</evidence>
<dbReference type="EC" id="2.7.6.1" evidence="3"/>
<dbReference type="CDD" id="cd06223">
    <property type="entry name" value="PRTases_typeI"/>
    <property type="match status" value="1"/>
</dbReference>
<sequence length="321" mass="35211">MVSNDNRRLLVFSGRANQKLTEEICNYIDVPLGKTVIRDFSDKEIYVKIEENVRGGDVFVVQSTCFPGNTNLMELLIMIDALRRSSAKRITAVIPYYGYARQDRKNEPRVPITSKLIADLVVTAGADRVLTVDLHAGQIQGFFNIPVDHLFAINVLIDYIKEQKLEDLIVISPDAGGVERARAYAKRLNSSLAIIDKRRDIPNEAKAMNIIGDVKGKIAFIVDDMIDTAGTLMEATDALLGAGAREVHACCSHPVLSGPAGERIAKSPIKTVITTNTIPLNGELEKNPKIKVLSVASLLGEAILRIHQETSVSSLFDSTKD</sequence>
<evidence type="ECO:0000313" key="13">
    <source>
        <dbReference type="EMBL" id="SUZ82549.1"/>
    </source>
</evidence>
<dbReference type="HAMAP" id="MF_00583_B">
    <property type="entry name" value="RibP_PPkinase_B"/>
    <property type="match status" value="1"/>
</dbReference>
<accession>A0A381QVF0</accession>
<dbReference type="PANTHER" id="PTHR10210">
    <property type="entry name" value="RIBOSE-PHOSPHATE DIPHOSPHOKINASE FAMILY MEMBER"/>
    <property type="match status" value="1"/>
</dbReference>
<evidence type="ECO:0000256" key="9">
    <source>
        <dbReference type="ARBA" id="ARBA00022840"/>
    </source>
</evidence>
<evidence type="ECO:0000256" key="1">
    <source>
        <dbReference type="ARBA" id="ARBA00001946"/>
    </source>
</evidence>
<dbReference type="InterPro" id="IPR000842">
    <property type="entry name" value="PRib_PP_synth_CS"/>
</dbReference>
<dbReference type="PANTHER" id="PTHR10210:SF41">
    <property type="entry name" value="RIBOSE-PHOSPHATE PYROPHOSPHOKINASE 1, CHLOROPLASTIC"/>
    <property type="match status" value="1"/>
</dbReference>